<dbReference type="Proteomes" id="UP001595637">
    <property type="component" value="Unassembled WGS sequence"/>
</dbReference>
<keyword evidence="1" id="KW-0472">Membrane</keyword>
<evidence type="ECO:0000313" key="2">
    <source>
        <dbReference type="EMBL" id="MFC3387675.1"/>
    </source>
</evidence>
<feature type="transmembrane region" description="Helical" evidence="1">
    <location>
        <begin position="112"/>
        <end position="140"/>
    </location>
</feature>
<evidence type="ECO:0008006" key="4">
    <source>
        <dbReference type="Google" id="ProtNLM"/>
    </source>
</evidence>
<feature type="transmembrane region" description="Helical" evidence="1">
    <location>
        <begin position="52"/>
        <end position="73"/>
    </location>
</feature>
<keyword evidence="1" id="KW-1133">Transmembrane helix</keyword>
<organism evidence="2 3">
    <name type="scientific">Salinicoccus sesuvii</name>
    <dbReference type="NCBI Taxonomy" id="868281"/>
    <lineage>
        <taxon>Bacteria</taxon>
        <taxon>Bacillati</taxon>
        <taxon>Bacillota</taxon>
        <taxon>Bacilli</taxon>
        <taxon>Bacillales</taxon>
        <taxon>Staphylococcaceae</taxon>
        <taxon>Salinicoccus</taxon>
    </lineage>
</organism>
<name>A0ABV7N284_9STAP</name>
<feature type="transmembrane region" description="Helical" evidence="1">
    <location>
        <begin position="20"/>
        <end position="46"/>
    </location>
</feature>
<feature type="transmembrane region" description="Helical" evidence="1">
    <location>
        <begin position="160"/>
        <end position="190"/>
    </location>
</feature>
<feature type="transmembrane region" description="Helical" evidence="1">
    <location>
        <begin position="229"/>
        <end position="253"/>
    </location>
</feature>
<proteinExistence type="predicted"/>
<keyword evidence="3" id="KW-1185">Reference proteome</keyword>
<evidence type="ECO:0000313" key="3">
    <source>
        <dbReference type="Proteomes" id="UP001595637"/>
    </source>
</evidence>
<feature type="transmembrane region" description="Helical" evidence="1">
    <location>
        <begin position="259"/>
        <end position="289"/>
    </location>
</feature>
<evidence type="ECO:0000256" key="1">
    <source>
        <dbReference type="SAM" id="Phobius"/>
    </source>
</evidence>
<reference evidence="3" key="1">
    <citation type="journal article" date="2019" name="Int. J. Syst. Evol. Microbiol.">
        <title>The Global Catalogue of Microorganisms (GCM) 10K type strain sequencing project: providing services to taxonomists for standard genome sequencing and annotation.</title>
        <authorList>
            <consortium name="The Broad Institute Genomics Platform"/>
            <consortium name="The Broad Institute Genome Sequencing Center for Infectious Disease"/>
            <person name="Wu L."/>
            <person name="Ma J."/>
        </authorList>
    </citation>
    <scope>NUCLEOTIDE SEQUENCE [LARGE SCALE GENOMIC DNA]</scope>
    <source>
        <strain evidence="3">CCM 7756</strain>
    </source>
</reference>
<comment type="caution">
    <text evidence="2">The sequence shown here is derived from an EMBL/GenBank/DDBJ whole genome shotgun (WGS) entry which is preliminary data.</text>
</comment>
<dbReference type="RefSeq" id="WP_380651938.1">
    <property type="nucleotide sequence ID" value="NZ_JBHRVQ010000001.1"/>
</dbReference>
<sequence length="305" mass="34847">MFEYQGLFKTNGKGRHTKTFWFTVLIFIMIYAATIAFISLVALPIFMLEPAFAALSIFFIFLLLILIAIFIFYPLSVGVLRYFTATYKEQDYQFKDAFAVFKKGNYSKVIKVGLLTFVAYLIFSFAVSMLMQVLFMMVNAPVFAFFDTSNMEGAFSSGEIGTIATVLLLNLLLVLLSYIPYIFATIYIFLVYMAYIDEPLIPTTEKFQIAWDVMFRGGESITKLIFSNLILWIIPIIIYALFIGGAALLGIYFEETAFVVMLVSGVIAMMIAYFIVMYFTVGSVAAYYFRGRHHLDEMHRNLQQV</sequence>
<accession>A0ABV7N284</accession>
<dbReference type="EMBL" id="JBHRVQ010000001">
    <property type="protein sequence ID" value="MFC3387675.1"/>
    <property type="molecule type" value="Genomic_DNA"/>
</dbReference>
<protein>
    <recommendedName>
        <fullName evidence="4">DUF975 family protein</fullName>
    </recommendedName>
</protein>
<gene>
    <name evidence="2" type="ORF">ACFOEO_03545</name>
</gene>
<keyword evidence="1" id="KW-0812">Transmembrane</keyword>